<dbReference type="eggNOG" id="COG3976">
    <property type="taxonomic scope" value="Bacteria"/>
</dbReference>
<comment type="caution">
    <text evidence="2">The sequence shown here is derived from an EMBL/GenBank/DDBJ whole genome shotgun (WGS) entry which is preliminary data.</text>
</comment>
<evidence type="ECO:0008006" key="4">
    <source>
        <dbReference type="Google" id="ProtNLM"/>
    </source>
</evidence>
<evidence type="ECO:0000313" key="2">
    <source>
        <dbReference type="EMBL" id="EEG48364.1"/>
    </source>
</evidence>
<name>C0CPC6_BLAHS</name>
<accession>C0CPC6</accession>
<keyword evidence="1" id="KW-0812">Transmembrane</keyword>
<protein>
    <recommendedName>
        <fullName evidence="4">FMN-binding domain-containing protein</fullName>
    </recommendedName>
</protein>
<evidence type="ECO:0000313" key="3">
    <source>
        <dbReference type="Proteomes" id="UP000003100"/>
    </source>
</evidence>
<dbReference type="GeneID" id="86822701"/>
<evidence type="ECO:0000256" key="1">
    <source>
        <dbReference type="SAM" id="Phobius"/>
    </source>
</evidence>
<feature type="transmembrane region" description="Helical" evidence="1">
    <location>
        <begin position="15"/>
        <end position="36"/>
    </location>
</feature>
<gene>
    <name evidence="2" type="ORF">RUMHYD_02727</name>
</gene>
<dbReference type="PATRIC" id="fig|476272.21.peg.858"/>
<dbReference type="AlphaFoldDB" id="C0CPC6"/>
<keyword evidence="1" id="KW-0472">Membrane</keyword>
<reference evidence="2 3" key="1">
    <citation type="submission" date="2009-01" db="EMBL/GenBank/DDBJ databases">
        <authorList>
            <person name="Fulton L."/>
            <person name="Clifton S."/>
            <person name="Fulton B."/>
            <person name="Xu J."/>
            <person name="Minx P."/>
            <person name="Pepin K.H."/>
            <person name="Johnson M."/>
            <person name="Bhonagiri V."/>
            <person name="Nash W.E."/>
            <person name="Mardis E.R."/>
            <person name="Wilson R.K."/>
        </authorList>
    </citation>
    <scope>NUCLEOTIDE SEQUENCE [LARGE SCALE GENOMIC DNA]</scope>
    <source>
        <strain evidence="3">DSM 10507 / JCM 14656 / S5a33</strain>
    </source>
</reference>
<dbReference type="EMBL" id="ACBZ01000151">
    <property type="protein sequence ID" value="EEG48364.1"/>
    <property type="molecule type" value="Genomic_DNA"/>
</dbReference>
<dbReference type="Proteomes" id="UP000003100">
    <property type="component" value="Unassembled WGS sequence"/>
</dbReference>
<sequence>MSAKTKIVVLHMKEVIYTVVFLVLALVLGGILFLMFGPGHDKETAAQADGKYQPGVYSTSISLNDNTFDVQVTVDSDRIKSIELVNLSESTTAMFPLMEPALESLASQIYVNQSLDDIQYSEENKYTSMMLLDAIQTALKKAEL</sequence>
<keyword evidence="1" id="KW-1133">Transmembrane helix</keyword>
<reference evidence="2 3" key="2">
    <citation type="submission" date="2009-02" db="EMBL/GenBank/DDBJ databases">
        <title>Draft genome sequence of Blautia hydrogenotrophica DSM 10507 (Ruminococcus hydrogenotrophicus DSM 10507).</title>
        <authorList>
            <person name="Sudarsanam P."/>
            <person name="Ley R."/>
            <person name="Guruge J."/>
            <person name="Turnbaugh P.J."/>
            <person name="Mahowald M."/>
            <person name="Liep D."/>
            <person name="Gordon J."/>
        </authorList>
    </citation>
    <scope>NUCLEOTIDE SEQUENCE [LARGE SCALE GENOMIC DNA]</scope>
    <source>
        <strain evidence="3">DSM 10507 / JCM 14656 / S5a33</strain>
    </source>
</reference>
<keyword evidence="3" id="KW-1185">Reference proteome</keyword>
<proteinExistence type="predicted"/>
<organism evidence="2 3">
    <name type="scientific">Blautia hydrogenotrophica (strain DSM 10507 / JCM 14656 / S5a33)</name>
    <name type="common">Ruminococcus hydrogenotrophicus</name>
    <dbReference type="NCBI Taxonomy" id="476272"/>
    <lineage>
        <taxon>Bacteria</taxon>
        <taxon>Bacillati</taxon>
        <taxon>Bacillota</taxon>
        <taxon>Clostridia</taxon>
        <taxon>Lachnospirales</taxon>
        <taxon>Lachnospiraceae</taxon>
        <taxon>Blautia</taxon>
    </lineage>
</organism>
<dbReference type="HOGENOM" id="CLU_111529_0_0_9"/>
<dbReference type="RefSeq" id="WP_005950318.1">
    <property type="nucleotide sequence ID" value="NZ_CP136423.1"/>
</dbReference>